<dbReference type="EMBL" id="JAPQKO010000003">
    <property type="protein sequence ID" value="KAJ5171721.1"/>
    <property type="molecule type" value="Genomic_DNA"/>
</dbReference>
<gene>
    <name evidence="3" type="ORF">N7492_004314</name>
</gene>
<comment type="caution">
    <text evidence="3">The sequence shown here is derived from an EMBL/GenBank/DDBJ whole genome shotgun (WGS) entry which is preliminary data.</text>
</comment>
<feature type="region of interest" description="Disordered" evidence="2">
    <location>
        <begin position="1"/>
        <end position="22"/>
    </location>
</feature>
<organism evidence="3 4">
    <name type="scientific">Penicillium capsulatum</name>
    <dbReference type="NCBI Taxonomy" id="69766"/>
    <lineage>
        <taxon>Eukaryota</taxon>
        <taxon>Fungi</taxon>
        <taxon>Dikarya</taxon>
        <taxon>Ascomycota</taxon>
        <taxon>Pezizomycotina</taxon>
        <taxon>Eurotiomycetes</taxon>
        <taxon>Eurotiomycetidae</taxon>
        <taxon>Eurotiales</taxon>
        <taxon>Aspergillaceae</taxon>
        <taxon>Penicillium</taxon>
    </lineage>
</organism>
<keyword evidence="4" id="KW-1185">Reference proteome</keyword>
<feature type="coiled-coil region" evidence="1">
    <location>
        <begin position="47"/>
        <end position="74"/>
    </location>
</feature>
<dbReference type="Proteomes" id="UP001146351">
    <property type="component" value="Unassembled WGS sequence"/>
</dbReference>
<reference evidence="3" key="2">
    <citation type="journal article" date="2023" name="IMA Fungus">
        <title>Comparative genomic study of the Penicillium genus elucidates a diverse pangenome and 15 lateral gene transfer events.</title>
        <authorList>
            <person name="Petersen C."/>
            <person name="Sorensen T."/>
            <person name="Nielsen M.R."/>
            <person name="Sondergaard T.E."/>
            <person name="Sorensen J.L."/>
            <person name="Fitzpatrick D.A."/>
            <person name="Frisvad J.C."/>
            <person name="Nielsen K.L."/>
        </authorList>
    </citation>
    <scope>NUCLEOTIDE SEQUENCE</scope>
    <source>
        <strain evidence="3">IBT 21917</strain>
    </source>
</reference>
<evidence type="ECO:0000313" key="3">
    <source>
        <dbReference type="EMBL" id="KAJ5171721.1"/>
    </source>
</evidence>
<keyword evidence="1" id="KW-0175">Coiled coil</keyword>
<evidence type="ECO:0000313" key="4">
    <source>
        <dbReference type="Proteomes" id="UP001146351"/>
    </source>
</evidence>
<sequence>METTAVNAPEGETPLSLDPVMPLDSTYRRSKSHRLLREQDAQRTAKMLTLNTDLERLEERKEAIAADIRNLRTQIDTVLIIFGPQDLSGGDPTGMLNRGCQVIADAQRGIDDLEAEFVSISAAEDALLGKCLAVKMSRFDHGASR</sequence>
<accession>A0A9W9IA08</accession>
<evidence type="ECO:0000256" key="1">
    <source>
        <dbReference type="SAM" id="Coils"/>
    </source>
</evidence>
<dbReference type="AlphaFoldDB" id="A0A9W9IA08"/>
<reference evidence="3" key="1">
    <citation type="submission" date="2022-11" db="EMBL/GenBank/DDBJ databases">
        <authorList>
            <person name="Petersen C."/>
        </authorList>
    </citation>
    <scope>NUCLEOTIDE SEQUENCE</scope>
    <source>
        <strain evidence="3">IBT 21917</strain>
    </source>
</reference>
<protein>
    <submittedName>
        <fullName evidence="3">Uncharacterized protein</fullName>
    </submittedName>
</protein>
<name>A0A9W9IA08_9EURO</name>
<proteinExistence type="predicted"/>
<evidence type="ECO:0000256" key="2">
    <source>
        <dbReference type="SAM" id="MobiDB-lite"/>
    </source>
</evidence>